<accession>A0ABV5BV34</accession>
<dbReference type="Pfam" id="PF01934">
    <property type="entry name" value="HepT-like"/>
    <property type="match status" value="1"/>
</dbReference>
<dbReference type="Proteomes" id="UP001580391">
    <property type="component" value="Unassembled WGS sequence"/>
</dbReference>
<keyword evidence="5" id="KW-1185">Reference proteome</keyword>
<protein>
    <submittedName>
        <fullName evidence="4">DUF86 domain-containing protein</fullName>
    </submittedName>
</protein>
<evidence type="ECO:0000256" key="3">
    <source>
        <dbReference type="ARBA" id="ARBA00022801"/>
    </source>
</evidence>
<dbReference type="InterPro" id="IPR008201">
    <property type="entry name" value="HepT-like"/>
</dbReference>
<evidence type="ECO:0000313" key="4">
    <source>
        <dbReference type="EMBL" id="MFB5737921.1"/>
    </source>
</evidence>
<dbReference type="RefSeq" id="WP_375517485.1">
    <property type="nucleotide sequence ID" value="NZ_JBHILI010000010.1"/>
</dbReference>
<keyword evidence="1" id="KW-1277">Toxin-antitoxin system</keyword>
<dbReference type="EMBL" id="JBHILJ010000009">
    <property type="protein sequence ID" value="MFB5737921.1"/>
    <property type="molecule type" value="Genomic_DNA"/>
</dbReference>
<reference evidence="4 5" key="1">
    <citation type="submission" date="2024-09" db="EMBL/GenBank/DDBJ databases">
        <title>Taxonomic and Genotyping Characterization of Leptospira Strains isolated from Multiple Sources in Colombia highlights the importance of intermediate species.</title>
        <authorList>
            <person name="Torres Higuera L."/>
            <person name="Rojas Tapias D."/>
            <person name="Jimenez Velasquez S."/>
            <person name="Renjifo Ibanez C."/>
        </authorList>
    </citation>
    <scope>NUCLEOTIDE SEQUENCE [LARGE SCALE GENOMIC DNA]</scope>
    <source>
        <strain evidence="4 5">Lep080</strain>
    </source>
</reference>
<evidence type="ECO:0000313" key="5">
    <source>
        <dbReference type="Proteomes" id="UP001580391"/>
    </source>
</evidence>
<gene>
    <name evidence="4" type="ORF">ACE5IX_15460</name>
</gene>
<evidence type="ECO:0000256" key="1">
    <source>
        <dbReference type="ARBA" id="ARBA00022649"/>
    </source>
</evidence>
<keyword evidence="2" id="KW-0540">Nuclease</keyword>
<comment type="caution">
    <text evidence="4">The sequence shown here is derived from an EMBL/GenBank/DDBJ whole genome shotgun (WGS) entry which is preliminary data.</text>
</comment>
<organism evidence="4 5">
    <name type="scientific">Leptospira wolffii</name>
    <dbReference type="NCBI Taxonomy" id="409998"/>
    <lineage>
        <taxon>Bacteria</taxon>
        <taxon>Pseudomonadati</taxon>
        <taxon>Spirochaetota</taxon>
        <taxon>Spirochaetia</taxon>
        <taxon>Leptospirales</taxon>
        <taxon>Leptospiraceae</taxon>
        <taxon>Leptospira</taxon>
    </lineage>
</organism>
<proteinExistence type="predicted"/>
<evidence type="ECO:0000256" key="2">
    <source>
        <dbReference type="ARBA" id="ARBA00022722"/>
    </source>
</evidence>
<name>A0ABV5BV34_9LEPT</name>
<keyword evidence="3" id="KW-0378">Hydrolase</keyword>
<sequence length="88" mass="10365">MSEELVEKFQFILESIIVIENRFRKIKSPDGFIESEEGDILLDAIAMRLQAIGENVKSINKNHPEILDLYPDTDWRNIIRFRDIISHH</sequence>